<sequence>MFYAFVTGSFERHKSWVYSVDYISPGTIISASENELLLWDKRQCTNRLTGHTDAIKSVAISPNKELFVSGSVDKAIKVWSIDKKCVLKTLHGHSEGVNKVAFDGSNKYVISAGYDNKLIVWDWRTGDALKKFDIKHTYFSINEHNILAYVDSTCDLKLFDLNSQLSISTLGSYCGAPVFNPRGNVLAIYNLDKHLFTFIDITKNKVLSVLNIKKYNDKREVSVFKFTPDGQCLVAGIWGGDIEIWDWQRKRLVKSIENSIVSSVEDLVIDNDQVVSASGDRSVKVWNWKNGNLQMVLGNGQYQAKLNSILAVAVLVSLLISFWGISWDANLKFSNRAIMLVLSGWTFGLFLIVYFLRSYLERFSIFLIWTITGVSGLFFYTVFASWLTIYTIPVALSLIYIQLITNKRNYNVYIPLVINLMFCVTLCWMFKEMIR</sequence>
<keyword evidence="2" id="KW-0677">Repeat</keyword>
<proteinExistence type="predicted"/>
<dbReference type="InterPro" id="IPR036322">
    <property type="entry name" value="WD40_repeat_dom_sf"/>
</dbReference>
<dbReference type="PANTHER" id="PTHR22847:SF637">
    <property type="entry name" value="WD REPEAT DOMAIN 5B"/>
    <property type="match status" value="1"/>
</dbReference>
<keyword evidence="4" id="KW-1133">Transmembrane helix</keyword>
<evidence type="ECO:0000256" key="1">
    <source>
        <dbReference type="ARBA" id="ARBA00022574"/>
    </source>
</evidence>
<organism evidence="5 6">
    <name type="scientific">Mucilaginibacter litoreus</name>
    <dbReference type="NCBI Taxonomy" id="1048221"/>
    <lineage>
        <taxon>Bacteria</taxon>
        <taxon>Pseudomonadati</taxon>
        <taxon>Bacteroidota</taxon>
        <taxon>Sphingobacteriia</taxon>
        <taxon>Sphingobacteriales</taxon>
        <taxon>Sphingobacteriaceae</taxon>
        <taxon>Mucilaginibacter</taxon>
    </lineage>
</organism>
<feature type="repeat" description="WD" evidence="3">
    <location>
        <begin position="214"/>
        <end position="255"/>
    </location>
</feature>
<feature type="transmembrane region" description="Helical" evidence="4">
    <location>
        <begin position="410"/>
        <end position="430"/>
    </location>
</feature>
<feature type="transmembrane region" description="Helical" evidence="4">
    <location>
        <begin position="306"/>
        <end position="325"/>
    </location>
</feature>
<dbReference type="EMBL" id="JBHTHZ010000011">
    <property type="protein sequence ID" value="MFD0794386.1"/>
    <property type="molecule type" value="Genomic_DNA"/>
</dbReference>
<dbReference type="SUPFAM" id="SSF50978">
    <property type="entry name" value="WD40 repeat-like"/>
    <property type="match status" value="1"/>
</dbReference>
<feature type="repeat" description="WD" evidence="3">
    <location>
        <begin position="90"/>
        <end position="131"/>
    </location>
</feature>
<dbReference type="SMART" id="SM00320">
    <property type="entry name" value="WD40"/>
    <property type="match status" value="5"/>
</dbReference>
<feature type="transmembrane region" description="Helical" evidence="4">
    <location>
        <begin position="387"/>
        <end position="404"/>
    </location>
</feature>
<comment type="caution">
    <text evidence="5">The sequence shown here is derived from an EMBL/GenBank/DDBJ whole genome shotgun (WGS) entry which is preliminary data.</text>
</comment>
<feature type="transmembrane region" description="Helical" evidence="4">
    <location>
        <begin position="362"/>
        <end position="380"/>
    </location>
</feature>
<reference evidence="6" key="1">
    <citation type="journal article" date="2019" name="Int. J. Syst. Evol. Microbiol.">
        <title>The Global Catalogue of Microorganisms (GCM) 10K type strain sequencing project: providing services to taxonomists for standard genome sequencing and annotation.</title>
        <authorList>
            <consortium name="The Broad Institute Genomics Platform"/>
            <consortium name="The Broad Institute Genome Sequencing Center for Infectious Disease"/>
            <person name="Wu L."/>
            <person name="Ma J."/>
        </authorList>
    </citation>
    <scope>NUCLEOTIDE SEQUENCE [LARGE SCALE GENOMIC DNA]</scope>
    <source>
        <strain evidence="6">CCUG 61484</strain>
    </source>
</reference>
<dbReference type="Pfam" id="PF00400">
    <property type="entry name" value="WD40"/>
    <property type="match status" value="4"/>
</dbReference>
<gene>
    <name evidence="5" type="ORF">ACFQZX_12230</name>
</gene>
<keyword evidence="4" id="KW-0812">Transmembrane</keyword>
<dbReference type="InterPro" id="IPR001680">
    <property type="entry name" value="WD40_rpt"/>
</dbReference>
<keyword evidence="1 3" id="KW-0853">WD repeat</keyword>
<feature type="repeat" description="WD" evidence="3">
    <location>
        <begin position="48"/>
        <end position="89"/>
    </location>
</feature>
<protein>
    <submittedName>
        <fullName evidence="5">WD40 repeat domain-containing protein</fullName>
    </submittedName>
</protein>
<dbReference type="PROSITE" id="PS50294">
    <property type="entry name" value="WD_REPEATS_REGION"/>
    <property type="match status" value="2"/>
</dbReference>
<keyword evidence="4" id="KW-0472">Membrane</keyword>
<dbReference type="InterPro" id="IPR015943">
    <property type="entry name" value="WD40/YVTN_repeat-like_dom_sf"/>
</dbReference>
<name>A0ABW3AV14_9SPHI</name>
<dbReference type="PROSITE" id="PS50082">
    <property type="entry name" value="WD_REPEATS_2"/>
    <property type="match status" value="4"/>
</dbReference>
<evidence type="ECO:0000256" key="2">
    <source>
        <dbReference type="ARBA" id="ARBA00022737"/>
    </source>
</evidence>
<accession>A0ABW3AV14</accession>
<dbReference type="Gene3D" id="2.130.10.10">
    <property type="entry name" value="YVTN repeat-like/Quinoprotein amine dehydrogenase"/>
    <property type="match status" value="2"/>
</dbReference>
<feature type="transmembrane region" description="Helical" evidence="4">
    <location>
        <begin position="337"/>
        <end position="356"/>
    </location>
</feature>
<evidence type="ECO:0000313" key="6">
    <source>
        <dbReference type="Proteomes" id="UP001597010"/>
    </source>
</evidence>
<dbReference type="PANTHER" id="PTHR22847">
    <property type="entry name" value="WD40 REPEAT PROTEIN"/>
    <property type="match status" value="1"/>
</dbReference>
<evidence type="ECO:0000313" key="5">
    <source>
        <dbReference type="EMBL" id="MFD0794386.1"/>
    </source>
</evidence>
<feature type="repeat" description="WD" evidence="3">
    <location>
        <begin position="270"/>
        <end position="296"/>
    </location>
</feature>
<keyword evidence="6" id="KW-1185">Reference proteome</keyword>
<evidence type="ECO:0000256" key="3">
    <source>
        <dbReference type="PROSITE-ProRule" id="PRU00221"/>
    </source>
</evidence>
<dbReference type="Proteomes" id="UP001597010">
    <property type="component" value="Unassembled WGS sequence"/>
</dbReference>
<evidence type="ECO:0000256" key="4">
    <source>
        <dbReference type="SAM" id="Phobius"/>
    </source>
</evidence>